<keyword evidence="4 6" id="KW-0067">ATP-binding</keyword>
<evidence type="ECO:0000256" key="1">
    <source>
        <dbReference type="ARBA" id="ARBA00004141"/>
    </source>
</evidence>
<dbReference type="GO" id="GO:0003677">
    <property type="term" value="F:DNA binding"/>
    <property type="evidence" value="ECO:0007669"/>
    <property type="project" value="UniProtKB-KW"/>
</dbReference>
<gene>
    <name evidence="9" type="ORF">DFR63_0428</name>
</gene>
<evidence type="ECO:0000256" key="3">
    <source>
        <dbReference type="ARBA" id="ARBA00022741"/>
    </source>
</evidence>
<dbReference type="EMBL" id="QUMW01000009">
    <property type="protein sequence ID" value="REG25394.1"/>
    <property type="molecule type" value="Genomic_DNA"/>
</dbReference>
<organism evidence="9 10">
    <name type="scientific">Jeotgalicoccus halotolerans</name>
    <dbReference type="NCBI Taxonomy" id="157227"/>
    <lineage>
        <taxon>Bacteria</taxon>
        <taxon>Bacillati</taxon>
        <taxon>Bacillota</taxon>
        <taxon>Bacilli</taxon>
        <taxon>Bacillales</taxon>
        <taxon>Staphylococcaceae</taxon>
        <taxon>Jeotgalicoccus</taxon>
    </lineage>
</organism>
<accession>A0A3E0B090</accession>
<evidence type="ECO:0000256" key="5">
    <source>
        <dbReference type="ARBA" id="ARBA00023125"/>
    </source>
</evidence>
<evidence type="ECO:0000256" key="2">
    <source>
        <dbReference type="ARBA" id="ARBA00006474"/>
    </source>
</evidence>
<sequence>MTRRKRREFNKERHDREESKEAFKFPLDIGSPDDADNGPETLLYSPPAYVRRPQQETKYSTLRPSVKRPTRMTISKARQVPSSVYGLKKPERPERDEREIYLEKFKNYNSVIVDKIVQERTEREKRKDKQKIKEQQRRTELAALKKKRDSERAGGAKFRQKAPAREKRHDTLSVLGSKQNKLREKQQAANGKRIGPNATQPGISILGSAQAADYKEPDKALAEKIDEAFVKLNVEGRVISYTSNGIIGRYEVKLNRAFRVSNIPRLNAALKEELSLNELRIMSPLIGTSNIGLEVPLENPRPITFRTLFEASSLKLRKSDYKFAVGKTVDDKIFSYELSKAGHILIYGNQPNYDTNVIDNILLSLLMNHNSNDLKIAIAAEDDKYDDYLDVPHSYSSRVSLTDKETLKMFLHELNERSVAFRRAHVRNIQSYNSRVKFESRKATLVIIIDDLAALLQNKNPDAVRALIQILKQGKPLGIHVIANHMNTKIDIRYELLQLLQTKIAFYDPDNNAVSGTDELTQGNDALAVIPTSNKPNRISIGTVNKTVKQSVFDHIKYNNR</sequence>
<evidence type="ECO:0000256" key="7">
    <source>
        <dbReference type="SAM" id="MobiDB-lite"/>
    </source>
</evidence>
<dbReference type="PROSITE" id="PS50901">
    <property type="entry name" value="FTSK"/>
    <property type="match status" value="1"/>
</dbReference>
<dbReference type="AlphaFoldDB" id="A0A3E0B090"/>
<comment type="similarity">
    <text evidence="2">Belongs to the FtsK/SpoIIIE/SftA family.</text>
</comment>
<dbReference type="GO" id="GO:0016020">
    <property type="term" value="C:membrane"/>
    <property type="evidence" value="ECO:0007669"/>
    <property type="project" value="UniProtKB-SubCell"/>
</dbReference>
<dbReference type="RefSeq" id="WP_115884088.1">
    <property type="nucleotide sequence ID" value="NZ_CBCSHX010000001.1"/>
</dbReference>
<keyword evidence="10" id="KW-1185">Reference proteome</keyword>
<dbReference type="Gene3D" id="3.30.980.40">
    <property type="match status" value="1"/>
</dbReference>
<dbReference type="OrthoDB" id="2385281at2"/>
<reference evidence="9 10" key="1">
    <citation type="submission" date="2018-08" db="EMBL/GenBank/DDBJ databases">
        <title>Genomic Encyclopedia of Type Strains, Phase IV (KMG-IV): sequencing the most valuable type-strain genomes for metagenomic binning, comparative biology and taxonomic classification.</title>
        <authorList>
            <person name="Goeker M."/>
        </authorList>
    </citation>
    <scope>NUCLEOTIDE SEQUENCE [LARGE SCALE GENOMIC DNA]</scope>
    <source>
        <strain evidence="9 10">DSM 17274</strain>
    </source>
</reference>
<dbReference type="GO" id="GO:0005524">
    <property type="term" value="F:ATP binding"/>
    <property type="evidence" value="ECO:0007669"/>
    <property type="project" value="UniProtKB-UniRule"/>
</dbReference>
<dbReference type="PANTHER" id="PTHR22683:SF41">
    <property type="entry name" value="DNA TRANSLOCASE FTSK"/>
    <property type="match status" value="1"/>
</dbReference>
<evidence type="ECO:0000256" key="4">
    <source>
        <dbReference type="ARBA" id="ARBA00022840"/>
    </source>
</evidence>
<feature type="region of interest" description="Disordered" evidence="7">
    <location>
        <begin position="120"/>
        <end position="201"/>
    </location>
</feature>
<dbReference type="InterPro" id="IPR041027">
    <property type="entry name" value="FtsK_alpha"/>
</dbReference>
<feature type="region of interest" description="Disordered" evidence="7">
    <location>
        <begin position="1"/>
        <end position="95"/>
    </location>
</feature>
<feature type="binding site" evidence="6">
    <location>
        <begin position="348"/>
        <end position="355"/>
    </location>
    <ligand>
        <name>ATP</name>
        <dbReference type="ChEBI" id="CHEBI:30616"/>
    </ligand>
</feature>
<dbReference type="Pfam" id="PF01580">
    <property type="entry name" value="FtsK_SpoIIIE"/>
    <property type="match status" value="1"/>
</dbReference>
<dbReference type="Proteomes" id="UP000257076">
    <property type="component" value="Unassembled WGS sequence"/>
</dbReference>
<dbReference type="InterPro" id="IPR027417">
    <property type="entry name" value="P-loop_NTPase"/>
</dbReference>
<dbReference type="InterPro" id="IPR050206">
    <property type="entry name" value="FtsK/SpoIIIE/SftA"/>
</dbReference>
<dbReference type="PANTHER" id="PTHR22683">
    <property type="entry name" value="SPORULATION PROTEIN RELATED"/>
    <property type="match status" value="1"/>
</dbReference>
<name>A0A3E0B090_9STAP</name>
<evidence type="ECO:0000313" key="9">
    <source>
        <dbReference type="EMBL" id="REG25394.1"/>
    </source>
</evidence>
<protein>
    <submittedName>
        <fullName evidence="9">S-DNA-T family DNA segregation ATPase FtsK/SpoIIIE</fullName>
    </submittedName>
</protein>
<keyword evidence="3 6" id="KW-0547">Nucleotide-binding</keyword>
<comment type="subcellular location">
    <subcellularLocation>
        <location evidence="1">Membrane</location>
        <topology evidence="1">Multi-pass membrane protein</topology>
    </subcellularLocation>
</comment>
<dbReference type="Pfam" id="PF17854">
    <property type="entry name" value="FtsK_alpha"/>
    <property type="match status" value="1"/>
</dbReference>
<feature type="domain" description="FtsK" evidence="8">
    <location>
        <begin position="330"/>
        <end position="515"/>
    </location>
</feature>
<dbReference type="Gene3D" id="3.40.50.300">
    <property type="entry name" value="P-loop containing nucleotide triphosphate hydrolases"/>
    <property type="match status" value="1"/>
</dbReference>
<comment type="caution">
    <text evidence="9">The sequence shown here is derived from an EMBL/GenBank/DDBJ whole genome shotgun (WGS) entry which is preliminary data.</text>
</comment>
<feature type="compositionally biased region" description="Basic and acidic residues" evidence="7">
    <location>
        <begin position="120"/>
        <end position="140"/>
    </location>
</feature>
<evidence type="ECO:0000313" key="10">
    <source>
        <dbReference type="Proteomes" id="UP000257076"/>
    </source>
</evidence>
<proteinExistence type="inferred from homology"/>
<feature type="compositionally biased region" description="Basic and acidic residues" evidence="7">
    <location>
        <begin position="9"/>
        <end position="23"/>
    </location>
</feature>
<evidence type="ECO:0000259" key="8">
    <source>
        <dbReference type="PROSITE" id="PS50901"/>
    </source>
</evidence>
<evidence type="ECO:0000256" key="6">
    <source>
        <dbReference type="PROSITE-ProRule" id="PRU00289"/>
    </source>
</evidence>
<keyword evidence="5" id="KW-0238">DNA-binding</keyword>
<dbReference type="InterPro" id="IPR002543">
    <property type="entry name" value="FtsK_dom"/>
</dbReference>